<sequence>MEKSRPGVRLTALRVLRGTVVLAGLLAFGQPVLAGGFLQGHYPLLQAHEVAAMILAAVVLVSLVVALLAWRPGGAPGALARDQLITLVVVAVQMMLGFSRELIIHVPLGVGVLILVLKNAERVWKLPLRAPAAGATEPSEQASTAGVDA</sequence>
<reference evidence="2 3" key="1">
    <citation type="submission" date="2024-09" db="EMBL/GenBank/DDBJ databases">
        <authorList>
            <person name="Lee S.D."/>
        </authorList>
    </citation>
    <scope>NUCLEOTIDE SEQUENCE [LARGE SCALE GENOMIC DNA]</scope>
    <source>
        <strain evidence="2 3">N1-5</strain>
    </source>
</reference>
<keyword evidence="1" id="KW-1133">Transmembrane helix</keyword>
<gene>
    <name evidence="2" type="ORF">ACEZDJ_36435</name>
</gene>
<keyword evidence="1" id="KW-0812">Transmembrane</keyword>
<evidence type="ECO:0000256" key="1">
    <source>
        <dbReference type="SAM" id="Phobius"/>
    </source>
</evidence>
<keyword evidence="3" id="KW-1185">Reference proteome</keyword>
<evidence type="ECO:0000313" key="3">
    <source>
        <dbReference type="Proteomes" id="UP001592528"/>
    </source>
</evidence>
<proteinExistence type="predicted"/>
<name>A0ABV6UZA0_9ACTN</name>
<dbReference type="EMBL" id="JBHEZZ010000033">
    <property type="protein sequence ID" value="MFC1406787.1"/>
    <property type="molecule type" value="Genomic_DNA"/>
</dbReference>
<comment type="caution">
    <text evidence="2">The sequence shown here is derived from an EMBL/GenBank/DDBJ whole genome shotgun (WGS) entry which is preliminary data.</text>
</comment>
<protein>
    <submittedName>
        <fullName evidence="2">Uncharacterized protein</fullName>
    </submittedName>
</protein>
<feature type="transmembrane region" description="Helical" evidence="1">
    <location>
        <begin position="50"/>
        <end position="70"/>
    </location>
</feature>
<organism evidence="2 3">
    <name type="scientific">Streptacidiphilus cavernicola</name>
    <dbReference type="NCBI Taxonomy" id="3342716"/>
    <lineage>
        <taxon>Bacteria</taxon>
        <taxon>Bacillati</taxon>
        <taxon>Actinomycetota</taxon>
        <taxon>Actinomycetes</taxon>
        <taxon>Kitasatosporales</taxon>
        <taxon>Streptomycetaceae</taxon>
        <taxon>Streptacidiphilus</taxon>
    </lineage>
</organism>
<dbReference type="RefSeq" id="WP_051726611.1">
    <property type="nucleotide sequence ID" value="NZ_JBHEZZ010000033.1"/>
</dbReference>
<keyword evidence="1" id="KW-0472">Membrane</keyword>
<accession>A0ABV6UZA0</accession>
<dbReference type="Proteomes" id="UP001592528">
    <property type="component" value="Unassembled WGS sequence"/>
</dbReference>
<evidence type="ECO:0000313" key="2">
    <source>
        <dbReference type="EMBL" id="MFC1406787.1"/>
    </source>
</evidence>